<sequence>MLTATAANCFEEALEALLDMFDEPQIPVEVLRSAASNSTIKMLDIIFREDPDMEIPQDILQSVAKNRNHGARMMEYLLKRKPELDVTWDSLLCAAANTTSEQAVGVTKLLFAHDPTLDIKESVLRTAARYGNKDMLRCLLDHQPALQISQELVGFAARNWIPGQGECAVDLLLERNPNAVVDMDLVIAAAARVNKPEFELLWNNLFYYYPDILEFLLGKDLEIIPSEECFQNPLGGESLAAKQILDLLLRRSKDFVPSEATYSAAIEGNSETSVYFLGKFKTLAPTEQTWKNAACLDDENSRGGCTVLRILWGRGLRPANLAALVESAARKGNVASVEFLLQQNAIQGMKERWLPIAQLMQATAERPTKIVRDLLDKGIDPNTKSDVEGRTPLLTAALLGREEVVVILLETKAVDFETKEFVFGRTPLMCAAEQGHTEVVRLLLEKGADKCVTDAQGKTAFTLANESSLNNDVAELLQ</sequence>
<dbReference type="PANTHER" id="PTHR24166:SF48">
    <property type="entry name" value="PROTEIN VAPYRIN"/>
    <property type="match status" value="1"/>
</dbReference>
<proteinExistence type="predicted"/>
<evidence type="ECO:0000256" key="1">
    <source>
        <dbReference type="ARBA" id="ARBA00022737"/>
    </source>
</evidence>
<reference evidence="4" key="1">
    <citation type="submission" date="2021-05" db="EMBL/GenBank/DDBJ databases">
        <authorList>
            <person name="Stam R."/>
        </authorList>
    </citation>
    <scope>NUCLEOTIDE SEQUENCE</scope>
    <source>
        <strain evidence="4">CS162</strain>
    </source>
</reference>
<evidence type="ECO:0000256" key="2">
    <source>
        <dbReference type="ARBA" id="ARBA00023043"/>
    </source>
</evidence>
<dbReference type="PROSITE" id="PS50088">
    <property type="entry name" value="ANK_REPEAT"/>
    <property type="match status" value="2"/>
</dbReference>
<keyword evidence="1" id="KW-0677">Repeat</keyword>
<dbReference type="InterPro" id="IPR050889">
    <property type="entry name" value="Dendritic_Spine_Reg/Scaffold"/>
</dbReference>
<evidence type="ECO:0000313" key="4">
    <source>
        <dbReference type="EMBL" id="CAG5138750.1"/>
    </source>
</evidence>
<dbReference type="OrthoDB" id="3685311at2759"/>
<dbReference type="Pfam" id="PF12796">
    <property type="entry name" value="Ank_2"/>
    <property type="match status" value="1"/>
</dbReference>
<dbReference type="Proteomes" id="UP000676310">
    <property type="component" value="Unassembled WGS sequence"/>
</dbReference>
<dbReference type="AlphaFoldDB" id="A0A8J2MUL4"/>
<dbReference type="RefSeq" id="XP_043163961.1">
    <property type="nucleotide sequence ID" value="XM_043308026.1"/>
</dbReference>
<dbReference type="InterPro" id="IPR036770">
    <property type="entry name" value="Ankyrin_rpt-contain_sf"/>
</dbReference>
<dbReference type="Gene3D" id="1.25.40.20">
    <property type="entry name" value="Ankyrin repeat-containing domain"/>
    <property type="match status" value="2"/>
</dbReference>
<organism evidence="4 5">
    <name type="scientific">Alternaria atra</name>
    <dbReference type="NCBI Taxonomy" id="119953"/>
    <lineage>
        <taxon>Eukaryota</taxon>
        <taxon>Fungi</taxon>
        <taxon>Dikarya</taxon>
        <taxon>Ascomycota</taxon>
        <taxon>Pezizomycotina</taxon>
        <taxon>Dothideomycetes</taxon>
        <taxon>Pleosporomycetidae</taxon>
        <taxon>Pleosporales</taxon>
        <taxon>Pleosporineae</taxon>
        <taxon>Pleosporaceae</taxon>
        <taxon>Alternaria</taxon>
        <taxon>Alternaria sect. Ulocladioides</taxon>
    </lineage>
</organism>
<comment type="caution">
    <text evidence="4">The sequence shown here is derived from an EMBL/GenBank/DDBJ whole genome shotgun (WGS) entry which is preliminary data.</text>
</comment>
<dbReference type="SUPFAM" id="SSF48403">
    <property type="entry name" value="Ankyrin repeat"/>
    <property type="match status" value="1"/>
</dbReference>
<feature type="repeat" description="ANK" evidence="3">
    <location>
        <begin position="423"/>
        <end position="455"/>
    </location>
</feature>
<evidence type="ECO:0000256" key="3">
    <source>
        <dbReference type="PROSITE-ProRule" id="PRU00023"/>
    </source>
</evidence>
<dbReference type="SMART" id="SM00248">
    <property type="entry name" value="ANK"/>
    <property type="match status" value="4"/>
</dbReference>
<keyword evidence="5" id="KW-1185">Reference proteome</keyword>
<feature type="repeat" description="ANK" evidence="3">
    <location>
        <begin position="388"/>
        <end position="413"/>
    </location>
</feature>
<dbReference type="InterPro" id="IPR002110">
    <property type="entry name" value="Ankyrin_rpt"/>
</dbReference>
<name>A0A8J2MUL4_9PLEO</name>
<dbReference type="EMBL" id="CAJRGZ010000014">
    <property type="protein sequence ID" value="CAG5138750.1"/>
    <property type="molecule type" value="Genomic_DNA"/>
</dbReference>
<accession>A0A8J2MUL4</accession>
<dbReference type="PROSITE" id="PS50297">
    <property type="entry name" value="ANK_REP_REGION"/>
    <property type="match status" value="2"/>
</dbReference>
<gene>
    <name evidence="4" type="ORF">ALTATR162_LOCUS432</name>
</gene>
<dbReference type="GeneID" id="67015974"/>
<evidence type="ECO:0008006" key="6">
    <source>
        <dbReference type="Google" id="ProtNLM"/>
    </source>
</evidence>
<keyword evidence="2 3" id="KW-0040">ANK repeat</keyword>
<evidence type="ECO:0000313" key="5">
    <source>
        <dbReference type="Proteomes" id="UP000676310"/>
    </source>
</evidence>
<dbReference type="PANTHER" id="PTHR24166">
    <property type="entry name" value="ROLLING PEBBLES, ISOFORM B"/>
    <property type="match status" value="1"/>
</dbReference>
<protein>
    <recommendedName>
        <fullName evidence="6">Ankyrin</fullName>
    </recommendedName>
</protein>